<evidence type="ECO:0000313" key="1">
    <source>
        <dbReference type="EMBL" id="GJE89885.1"/>
    </source>
</evidence>
<gene>
    <name evidence="1" type="ORF">PsYK624_059970</name>
</gene>
<dbReference type="Proteomes" id="UP000703269">
    <property type="component" value="Unassembled WGS sequence"/>
</dbReference>
<dbReference type="AlphaFoldDB" id="A0A9P3G8J9"/>
<proteinExistence type="predicted"/>
<accession>A0A9P3G8J9</accession>
<organism evidence="1 2">
    <name type="scientific">Phanerochaete sordida</name>
    <dbReference type="NCBI Taxonomy" id="48140"/>
    <lineage>
        <taxon>Eukaryota</taxon>
        <taxon>Fungi</taxon>
        <taxon>Dikarya</taxon>
        <taxon>Basidiomycota</taxon>
        <taxon>Agaricomycotina</taxon>
        <taxon>Agaricomycetes</taxon>
        <taxon>Polyporales</taxon>
        <taxon>Phanerochaetaceae</taxon>
        <taxon>Phanerochaete</taxon>
    </lineage>
</organism>
<name>A0A9P3G8J9_9APHY</name>
<comment type="caution">
    <text evidence="1">The sequence shown here is derived from an EMBL/GenBank/DDBJ whole genome shotgun (WGS) entry which is preliminary data.</text>
</comment>
<dbReference type="EMBL" id="BPQB01000014">
    <property type="protein sequence ID" value="GJE89885.1"/>
    <property type="molecule type" value="Genomic_DNA"/>
</dbReference>
<keyword evidence="2" id="KW-1185">Reference proteome</keyword>
<sequence length="439" mass="49482">MDLTYEQSPNRAVHIPELLDHIFEHVRESGPYNYTGWPSKQDLFACSLTCRAWRESTFRHRFRKLTLYIPTDGETYHSANLPIQEFVHGELFSRAKDLVRTLVLHYGNPDGFTVSRYNFVDFVPLFPQLQILHLRAVLKLRLAPEASPFPSIAVPHLAIFDNFGDQSVGSSPRAICNVLQCFTTIGELRLHGLHGLHQDQTQIVNAQELQTLALPRVASVVVISAPNPLFAVIIQRLSDVSQLKTLNLLSLRRQSLHAGFHMARSLSVPPLHLQYSITIDKYNALMNGLYDLRGIPGIRRLTIAVELHSTYDPDDADAKDNAHYVCIDNCAALEYAMTLLSPACRLEHIEVIFTPSGHEPRVPTHADMLEAIAVADEALSICDSMMAGLVRGNRLRAVSVRMCLGRPWMRSLDYKPFMERDSVLRHHFPALDTLGVLDI</sequence>
<evidence type="ECO:0000313" key="2">
    <source>
        <dbReference type="Proteomes" id="UP000703269"/>
    </source>
</evidence>
<protein>
    <submittedName>
        <fullName evidence="1">F-box protein</fullName>
    </submittedName>
</protein>
<reference evidence="1 2" key="1">
    <citation type="submission" date="2021-08" db="EMBL/GenBank/DDBJ databases">
        <title>Draft Genome Sequence of Phanerochaete sordida strain YK-624.</title>
        <authorList>
            <person name="Mori T."/>
            <person name="Dohra H."/>
            <person name="Suzuki T."/>
            <person name="Kawagishi H."/>
            <person name="Hirai H."/>
        </authorList>
    </citation>
    <scope>NUCLEOTIDE SEQUENCE [LARGE SCALE GENOMIC DNA]</scope>
    <source>
        <strain evidence="1 2">YK-624</strain>
    </source>
</reference>